<dbReference type="InterPro" id="IPR036097">
    <property type="entry name" value="HisK_dim/P_sf"/>
</dbReference>
<dbReference type="PANTHER" id="PTHR45339">
    <property type="entry name" value="HYBRID SIGNAL TRANSDUCTION HISTIDINE KINASE J"/>
    <property type="match status" value="1"/>
</dbReference>
<dbReference type="InterPro" id="IPR000014">
    <property type="entry name" value="PAS"/>
</dbReference>
<keyword evidence="4" id="KW-0902">Two-component regulatory system</keyword>
<feature type="modified residue" description="4-aspartylphosphate" evidence="6">
    <location>
        <position position="1011"/>
    </location>
</feature>
<dbReference type="SMART" id="SM00448">
    <property type="entry name" value="REC"/>
    <property type="match status" value="4"/>
</dbReference>
<evidence type="ECO:0000313" key="12">
    <source>
        <dbReference type="Proteomes" id="UP000585050"/>
    </source>
</evidence>
<dbReference type="CDD" id="cd00130">
    <property type="entry name" value="PAS"/>
    <property type="match status" value="1"/>
</dbReference>
<dbReference type="SUPFAM" id="SSF55874">
    <property type="entry name" value="ATPase domain of HSP90 chaperone/DNA topoisomerase II/histidine kinase"/>
    <property type="match status" value="1"/>
</dbReference>
<evidence type="ECO:0000259" key="9">
    <source>
        <dbReference type="PROSITE" id="PS50112"/>
    </source>
</evidence>
<feature type="domain" description="PAS" evidence="9">
    <location>
        <begin position="162"/>
        <end position="233"/>
    </location>
</feature>
<feature type="modified residue" description="4-aspartylphosphate" evidence="6">
    <location>
        <position position="601"/>
    </location>
</feature>
<gene>
    <name evidence="11" type="ORF">HGP29_20540</name>
</gene>
<protein>
    <submittedName>
        <fullName evidence="11">Response regulator</fullName>
    </submittedName>
</protein>
<dbReference type="GO" id="GO:0000155">
    <property type="term" value="F:phosphorelay sensor kinase activity"/>
    <property type="evidence" value="ECO:0007669"/>
    <property type="project" value="InterPro"/>
</dbReference>
<comment type="catalytic activity">
    <reaction evidence="1">
        <text>ATP + protein L-histidine = ADP + protein N-phospho-L-histidine.</text>
        <dbReference type="EC" id="2.7.13.3"/>
    </reaction>
</comment>
<dbReference type="PROSITE" id="PS50112">
    <property type="entry name" value="PAS"/>
    <property type="match status" value="1"/>
</dbReference>
<dbReference type="InterPro" id="IPR035965">
    <property type="entry name" value="PAS-like_dom_sf"/>
</dbReference>
<dbReference type="InterPro" id="IPR036890">
    <property type="entry name" value="HATPase_C_sf"/>
</dbReference>
<evidence type="ECO:0000256" key="5">
    <source>
        <dbReference type="ARBA" id="ARBA00023293"/>
    </source>
</evidence>
<dbReference type="Pfam" id="PF00072">
    <property type="entry name" value="Response_reg"/>
    <property type="match status" value="4"/>
</dbReference>
<keyword evidence="12" id="KW-1185">Reference proteome</keyword>
<dbReference type="PRINTS" id="PR00344">
    <property type="entry name" value="BCTRLSENSOR"/>
</dbReference>
<feature type="domain" description="Response regulatory" evidence="8">
    <location>
        <begin position="687"/>
        <end position="802"/>
    </location>
</feature>
<proteinExistence type="predicted"/>
<dbReference type="Gene3D" id="3.30.450.260">
    <property type="entry name" value="Haem NO binding associated domain"/>
    <property type="match status" value="1"/>
</dbReference>
<dbReference type="Gene3D" id="3.40.50.2300">
    <property type="match status" value="4"/>
</dbReference>
<dbReference type="Proteomes" id="UP000585050">
    <property type="component" value="Unassembled WGS sequence"/>
</dbReference>
<evidence type="ECO:0000259" key="7">
    <source>
        <dbReference type="PROSITE" id="PS50109"/>
    </source>
</evidence>
<accession>A0A7X8SNR1</accession>
<sequence>MDFKIGNTKLDFNKLYPFHFLLDRSLSILSVGKSFEKLFPDCKFEKLDKVLKLVRPWSIEFGYEEVQTQLQKVFVFQNQERDIVLRGQIIILEEDKNILFLGSPWMKSTDELVTHKLSLTDFALNDPTPDAVQLLKMNEINLLELRELTTKLKQQKSIVEEKEILYRGLVENASEIIVRTNKEGKLLYVNPSAESITGYTEFELLGKTFFDFITPDMYEQISEQFLQQTLQKKDKDVYEFSITNKNGKIIWLYQTVISIKGENDEIIGYTSVGIDISLRKEMEETLERAREKAIESSRVKERFIANTSHELRTPMNAIIGLSNLLTKTPLLPKQSEFINAIKTSAENLLVVINDVLDISKIESEKLEIESIEFDLTDRIKSFVKSLEIRATEKNILLNHTMDEDIHPTLKGDPYRLNQVLTNLVSNAIKFTTEGEVKIEVLIDKEKSNEEIQNIIFKVIDTGEGIPKEKHHKIFEGFSQADVSVTRKFGGTGLGLTISRSLIELMGGEISLESEVGEGSTFIVSIPFEKCESITTEEKPLLNSEDIDWSDFDVLLVEDNQFNQLLAENILLQWKLNIDIADNGKIAIEKLKKKNYDVILMDIQMPEMDGIETTQYIRNKLQIGTPIIALTANAMKSDLDSYREKGMEACVTKPFQQDDLQRELSKIFDQKEIIDEHGVDHSKWSGKNILLVEDNQYNQLLVVNILNRWGLNVDTADDGDEAISFIQRKEYDLILMDIQMPKMDGVEASKKIRKSFTQDVPIIAFSANLTPEYEKEFLEVGMNGCIPKPFKVGQLKKVIHDVFYFEPNETKPELHRPEDSWRGKKVLVVEDNMFNQLLVVNILEGWGMEIKTAENGQKAVDLVKENDFDIILMDIQMPVMDGVEATKIIRGDLHKNLPIIALTANSSRSEQNLYMKTGMDACVSKPFDLEDFEKTIKGFLQETNDKAHENKNQVQEKDWEGIRVLIVEDNSFNLLLLKGILEGWKMNIMEAENGQVAVDLCKKHQFDIILMDIQMPVMDGVDATKIMRDELNIDVPIIAITANSEKELVKKYLKVGMNACIPKPYGQEQLQKSIMKYL</sequence>
<keyword evidence="5" id="KW-0141">cGMP biosynthesis</keyword>
<dbReference type="InterPro" id="IPR003594">
    <property type="entry name" value="HATPase_dom"/>
</dbReference>
<evidence type="ECO:0000256" key="2">
    <source>
        <dbReference type="ARBA" id="ARBA00022553"/>
    </source>
</evidence>
<dbReference type="NCBIfam" id="TIGR00229">
    <property type="entry name" value="sensory_box"/>
    <property type="match status" value="1"/>
</dbReference>
<keyword evidence="2 6" id="KW-0597">Phosphoprotein</keyword>
<dbReference type="PROSITE" id="PS50110">
    <property type="entry name" value="RESPONSE_REGULATORY"/>
    <property type="match status" value="4"/>
</dbReference>
<dbReference type="CDD" id="cd17546">
    <property type="entry name" value="REC_hyHK_CKI1_RcsC-like"/>
    <property type="match status" value="4"/>
</dbReference>
<evidence type="ECO:0000256" key="4">
    <source>
        <dbReference type="ARBA" id="ARBA00023012"/>
    </source>
</evidence>
<dbReference type="SMART" id="SM00388">
    <property type="entry name" value="HisKA"/>
    <property type="match status" value="1"/>
</dbReference>
<feature type="domain" description="Response regulatory" evidence="8">
    <location>
        <begin position="824"/>
        <end position="939"/>
    </location>
</feature>
<dbReference type="SMART" id="SM00091">
    <property type="entry name" value="PAS"/>
    <property type="match status" value="1"/>
</dbReference>
<evidence type="ECO:0000256" key="6">
    <source>
        <dbReference type="PROSITE-ProRule" id="PRU00169"/>
    </source>
</evidence>
<name>A0A7X8SNR1_9BACT</name>
<feature type="modified residue" description="4-aspartylphosphate" evidence="6">
    <location>
        <position position="736"/>
    </location>
</feature>
<dbReference type="CDD" id="cd00082">
    <property type="entry name" value="HisKA"/>
    <property type="match status" value="1"/>
</dbReference>
<dbReference type="InterPro" id="IPR003661">
    <property type="entry name" value="HisK_dim/P_dom"/>
</dbReference>
<dbReference type="GO" id="GO:0000166">
    <property type="term" value="F:nucleotide binding"/>
    <property type="evidence" value="ECO:0007669"/>
    <property type="project" value="UniProtKB-KW"/>
</dbReference>
<evidence type="ECO:0000313" key="11">
    <source>
        <dbReference type="EMBL" id="NLR93599.1"/>
    </source>
</evidence>
<dbReference type="Pfam" id="PF02518">
    <property type="entry name" value="HATPase_c"/>
    <property type="match status" value="1"/>
</dbReference>
<feature type="domain" description="Response regulatory" evidence="8">
    <location>
        <begin position="552"/>
        <end position="667"/>
    </location>
</feature>
<dbReference type="GO" id="GO:0004383">
    <property type="term" value="F:guanylate cyclase activity"/>
    <property type="evidence" value="ECO:0007669"/>
    <property type="project" value="InterPro"/>
</dbReference>
<dbReference type="InterPro" id="IPR000700">
    <property type="entry name" value="PAS-assoc_C"/>
</dbReference>
<dbReference type="CDD" id="cd16922">
    <property type="entry name" value="HATPase_EvgS-ArcB-TorS-like"/>
    <property type="match status" value="1"/>
</dbReference>
<feature type="domain" description="Histidine kinase" evidence="7">
    <location>
        <begin position="306"/>
        <end position="529"/>
    </location>
</feature>
<feature type="modified residue" description="4-aspartylphosphate" evidence="6">
    <location>
        <position position="873"/>
    </location>
</feature>
<organism evidence="11 12">
    <name type="scientific">Flammeovirga agarivorans</name>
    <dbReference type="NCBI Taxonomy" id="2726742"/>
    <lineage>
        <taxon>Bacteria</taxon>
        <taxon>Pseudomonadati</taxon>
        <taxon>Bacteroidota</taxon>
        <taxon>Cytophagia</taxon>
        <taxon>Cytophagales</taxon>
        <taxon>Flammeovirgaceae</taxon>
        <taxon>Flammeovirga</taxon>
    </lineage>
</organism>
<dbReference type="SMART" id="SM00387">
    <property type="entry name" value="HATPase_c"/>
    <property type="match status" value="1"/>
</dbReference>
<evidence type="ECO:0000259" key="8">
    <source>
        <dbReference type="PROSITE" id="PS50110"/>
    </source>
</evidence>
<dbReference type="Pfam" id="PF00512">
    <property type="entry name" value="HisKA"/>
    <property type="match status" value="1"/>
</dbReference>
<dbReference type="SUPFAM" id="SSF52172">
    <property type="entry name" value="CheY-like"/>
    <property type="match status" value="4"/>
</dbReference>
<dbReference type="InterPro" id="IPR005467">
    <property type="entry name" value="His_kinase_dom"/>
</dbReference>
<keyword evidence="3" id="KW-0547">Nucleotide-binding</keyword>
<evidence type="ECO:0000256" key="1">
    <source>
        <dbReference type="ARBA" id="ARBA00000085"/>
    </source>
</evidence>
<dbReference type="AlphaFoldDB" id="A0A7X8SNR1"/>
<dbReference type="InterPro" id="IPR001789">
    <property type="entry name" value="Sig_transdc_resp-reg_receiver"/>
</dbReference>
<dbReference type="InterPro" id="IPR013767">
    <property type="entry name" value="PAS_fold"/>
</dbReference>
<evidence type="ECO:0000256" key="3">
    <source>
        <dbReference type="ARBA" id="ARBA00022741"/>
    </source>
</evidence>
<dbReference type="SUPFAM" id="SSF47384">
    <property type="entry name" value="Homodimeric domain of signal transducing histidine kinase"/>
    <property type="match status" value="1"/>
</dbReference>
<dbReference type="PANTHER" id="PTHR45339:SF1">
    <property type="entry name" value="HYBRID SIGNAL TRANSDUCTION HISTIDINE KINASE J"/>
    <property type="match status" value="1"/>
</dbReference>
<dbReference type="InterPro" id="IPR042463">
    <property type="entry name" value="HNOB_dom_associated_sf"/>
</dbReference>
<dbReference type="EMBL" id="JABAIL010000007">
    <property type="protein sequence ID" value="NLR93599.1"/>
    <property type="molecule type" value="Genomic_DNA"/>
</dbReference>
<comment type="caution">
    <text evidence="11">The sequence shown here is derived from an EMBL/GenBank/DDBJ whole genome shotgun (WGS) entry which is preliminary data.</text>
</comment>
<dbReference type="Pfam" id="PF00989">
    <property type="entry name" value="PAS"/>
    <property type="match status" value="1"/>
</dbReference>
<dbReference type="RefSeq" id="WP_168884314.1">
    <property type="nucleotide sequence ID" value="NZ_JABAIL010000007.1"/>
</dbReference>
<dbReference type="Gene3D" id="1.10.287.130">
    <property type="match status" value="1"/>
</dbReference>
<dbReference type="InterPro" id="IPR011645">
    <property type="entry name" value="HNOB_dom_associated"/>
</dbReference>
<dbReference type="Pfam" id="PF07701">
    <property type="entry name" value="HNOBA"/>
    <property type="match status" value="1"/>
</dbReference>
<reference evidence="11 12" key="1">
    <citation type="submission" date="2020-04" db="EMBL/GenBank/DDBJ databases">
        <title>Flammeovirga sp. SR4, a novel species isolated from seawater.</title>
        <authorList>
            <person name="Wang X."/>
        </authorList>
    </citation>
    <scope>NUCLEOTIDE SEQUENCE [LARGE SCALE GENOMIC DNA]</scope>
    <source>
        <strain evidence="11 12">SR4</strain>
    </source>
</reference>
<dbReference type="SUPFAM" id="SSF55785">
    <property type="entry name" value="PYP-like sensor domain (PAS domain)"/>
    <property type="match status" value="1"/>
</dbReference>
<feature type="domain" description="Response regulatory" evidence="8">
    <location>
        <begin position="962"/>
        <end position="1077"/>
    </location>
</feature>
<dbReference type="Gene3D" id="3.30.450.20">
    <property type="entry name" value="PAS domain"/>
    <property type="match status" value="1"/>
</dbReference>
<feature type="domain" description="PAC" evidence="10">
    <location>
        <begin position="236"/>
        <end position="288"/>
    </location>
</feature>
<dbReference type="FunFam" id="3.30.565.10:FF:000010">
    <property type="entry name" value="Sensor histidine kinase RcsC"/>
    <property type="match status" value="1"/>
</dbReference>
<evidence type="ECO:0000259" key="10">
    <source>
        <dbReference type="PROSITE" id="PS50113"/>
    </source>
</evidence>
<dbReference type="InterPro" id="IPR004358">
    <property type="entry name" value="Sig_transdc_His_kin-like_C"/>
</dbReference>
<dbReference type="PROSITE" id="PS50113">
    <property type="entry name" value="PAC"/>
    <property type="match status" value="1"/>
</dbReference>
<dbReference type="Gene3D" id="3.30.565.10">
    <property type="entry name" value="Histidine kinase-like ATPase, C-terminal domain"/>
    <property type="match status" value="1"/>
</dbReference>
<dbReference type="InterPro" id="IPR011006">
    <property type="entry name" value="CheY-like_superfamily"/>
</dbReference>
<dbReference type="PROSITE" id="PS50109">
    <property type="entry name" value="HIS_KIN"/>
    <property type="match status" value="1"/>
</dbReference>